<feature type="domain" description="Fumarase C C-terminal" evidence="7">
    <location>
        <begin position="403"/>
        <end position="455"/>
    </location>
</feature>
<feature type="binding site" evidence="5">
    <location>
        <begin position="319"/>
        <end position="321"/>
    </location>
    <ligand>
        <name>substrate</name>
    </ligand>
</feature>
<evidence type="ECO:0000313" key="8">
    <source>
        <dbReference type="EMBL" id="SFM31626.1"/>
    </source>
</evidence>
<evidence type="ECO:0000256" key="3">
    <source>
        <dbReference type="ARBA" id="ARBA00022532"/>
    </source>
</evidence>
<dbReference type="GO" id="GO:0004333">
    <property type="term" value="F:fumarate hydratase activity"/>
    <property type="evidence" value="ECO:0007669"/>
    <property type="project" value="UniProtKB-UniRule"/>
</dbReference>
<dbReference type="GO" id="GO:0006099">
    <property type="term" value="P:tricarboxylic acid cycle"/>
    <property type="evidence" value="ECO:0007669"/>
    <property type="project" value="UniProtKB-UniRule"/>
</dbReference>
<protein>
    <recommendedName>
        <fullName evidence="5">Fumarate hydratase class II</fullName>
        <shortName evidence="5">Fumarase C</shortName>
        <ecNumber evidence="5">4.2.1.2</ecNumber>
    </recommendedName>
    <alternativeName>
        <fullName evidence="5">Aerobic fumarase</fullName>
    </alternativeName>
    <alternativeName>
        <fullName evidence="5">Iron-independent fumarase</fullName>
    </alternativeName>
</protein>
<keyword evidence="2 5" id="KW-0963">Cytoplasm</keyword>
<dbReference type="PRINTS" id="PR00149">
    <property type="entry name" value="FUMRATELYASE"/>
</dbReference>
<dbReference type="Pfam" id="PF10415">
    <property type="entry name" value="FumaraseC_C"/>
    <property type="match status" value="1"/>
</dbReference>
<evidence type="ECO:0000256" key="5">
    <source>
        <dbReference type="HAMAP-Rule" id="MF_00743"/>
    </source>
</evidence>
<name>A0A1I4PVM5_ECTMO</name>
<evidence type="ECO:0000313" key="9">
    <source>
        <dbReference type="Proteomes" id="UP000199556"/>
    </source>
</evidence>
<dbReference type="EMBL" id="FOUO01000002">
    <property type="protein sequence ID" value="SFM31626.1"/>
    <property type="molecule type" value="Genomic_DNA"/>
</dbReference>
<dbReference type="FunFam" id="1.10.275.10:FF:000001">
    <property type="entry name" value="Fumarate hydratase, mitochondrial"/>
    <property type="match status" value="1"/>
</dbReference>
<dbReference type="SUPFAM" id="SSF48557">
    <property type="entry name" value="L-aspartase-like"/>
    <property type="match status" value="1"/>
</dbReference>
<dbReference type="Gene3D" id="1.10.40.30">
    <property type="entry name" value="Fumarase/aspartase (C-terminal domain)"/>
    <property type="match status" value="1"/>
</dbReference>
<feature type="binding site" evidence="5">
    <location>
        <position position="182"/>
    </location>
    <ligand>
        <name>substrate</name>
    </ligand>
</feature>
<evidence type="ECO:0000259" key="7">
    <source>
        <dbReference type="Pfam" id="PF10415"/>
    </source>
</evidence>
<dbReference type="PRINTS" id="PR00145">
    <property type="entry name" value="ARGSUCLYASE"/>
</dbReference>
<reference evidence="8 9" key="1">
    <citation type="submission" date="2016-10" db="EMBL/GenBank/DDBJ databases">
        <authorList>
            <person name="de Groot N.N."/>
        </authorList>
    </citation>
    <scope>NUCLEOTIDE SEQUENCE [LARGE SCALE GENOMIC DNA]</scope>
    <source>
        <strain evidence="8 9">DSM 4180</strain>
    </source>
</reference>
<proteinExistence type="inferred from homology"/>
<comment type="miscellaneous">
    <text evidence="5">There are 2 substrate-binding sites: the catalytic A site, and the non-catalytic B site that may play a role in the transfer of substrate or product between the active site and the solvent. Alternatively, the B site may bind allosteric effectors.</text>
</comment>
<comment type="pathway">
    <text evidence="5">Carbohydrate metabolism; tricarboxylic acid cycle; (S)-malate from fumarate: step 1/1.</text>
</comment>
<dbReference type="AlphaFoldDB" id="A0A1I4PVM5"/>
<organism evidence="8 9">
    <name type="scientific">Ectothiorhodospira mobilis</name>
    <dbReference type="NCBI Taxonomy" id="195064"/>
    <lineage>
        <taxon>Bacteria</taxon>
        <taxon>Pseudomonadati</taxon>
        <taxon>Pseudomonadota</taxon>
        <taxon>Gammaproteobacteria</taxon>
        <taxon>Chromatiales</taxon>
        <taxon>Ectothiorhodospiraceae</taxon>
        <taxon>Ectothiorhodospira</taxon>
    </lineage>
</organism>
<comment type="function">
    <text evidence="5">Involved in the TCA cycle. Catalyzes the stereospecific interconversion of fumarate to L-malate.</text>
</comment>
<dbReference type="FunFam" id="1.20.200.10:FF:000001">
    <property type="entry name" value="Fumarate hydratase, mitochondrial"/>
    <property type="match status" value="1"/>
</dbReference>
<dbReference type="Gene3D" id="1.20.200.10">
    <property type="entry name" value="Fumarase/aspartase (Central domain)"/>
    <property type="match status" value="1"/>
</dbReference>
<dbReference type="InterPro" id="IPR024083">
    <property type="entry name" value="Fumarase/histidase_N"/>
</dbReference>
<keyword evidence="9" id="KW-1185">Reference proteome</keyword>
<dbReference type="GO" id="GO:0005737">
    <property type="term" value="C:cytoplasm"/>
    <property type="evidence" value="ECO:0007669"/>
    <property type="project" value="UniProtKB-SubCell"/>
</dbReference>
<feature type="site" description="Important for catalytic activity" evidence="5">
    <location>
        <position position="326"/>
    </location>
</feature>
<dbReference type="GO" id="GO:0006106">
    <property type="term" value="P:fumarate metabolic process"/>
    <property type="evidence" value="ECO:0007669"/>
    <property type="project" value="InterPro"/>
</dbReference>
<accession>A0A1I4PVM5</accession>
<evidence type="ECO:0000256" key="2">
    <source>
        <dbReference type="ARBA" id="ARBA00022490"/>
    </source>
</evidence>
<keyword evidence="3 5" id="KW-0816">Tricarboxylic acid cycle</keyword>
<evidence type="ECO:0000256" key="1">
    <source>
        <dbReference type="ARBA" id="ARBA00009084"/>
    </source>
</evidence>
<dbReference type="EC" id="4.2.1.2" evidence="5"/>
<dbReference type="PANTHER" id="PTHR11444">
    <property type="entry name" value="ASPARTATEAMMONIA/ARGININOSUCCINATE/ADENYLOSUCCINATE LYASE"/>
    <property type="match status" value="1"/>
</dbReference>
<sequence>MGAGERIERDSMGEVAVPADALYGAQTQRAVDNFPMSGMTLPPAFIRALGEVKAACARVNGELGLLPPEKAAAIQRAAEAVAGGEHAGQFPVDVFQTGSGTSSNMNANEVIARLASMELGAPVHANDDVNRGQSSNDVIPTALHVSARLGLKHHLLPALEDLARALESRARALDHVVKTGRTHLMDALPIRLGQEVGAWGRQVRYGIERLQDSAVRLEELAIGATAVGTGVNAPAGFGEAVARDLARRTGVPFRPKPDRFEALAAQDSAVEISGQLRTVAVSLMKICNDLRWMNSGPLAGLGEITLPPLQPGSSIMPGKVNPVAPEAVAMACTQVMGNDAAVAVAGQSGNFQLNVMLPVIAHNLLQSVELLANGARLLATRVIPGFGVDEERMRRALEHNPILVTALNPVIGYEQGAAIAKRAYREGRPILEVARERTDLDEERLRALLDPMALARGGPGSKDE</sequence>
<dbReference type="Proteomes" id="UP000199556">
    <property type="component" value="Unassembled WGS sequence"/>
</dbReference>
<comment type="subunit">
    <text evidence="5">Homotetramer.</text>
</comment>
<evidence type="ECO:0000256" key="4">
    <source>
        <dbReference type="ARBA" id="ARBA00023239"/>
    </source>
</evidence>
<comment type="similarity">
    <text evidence="1 5">Belongs to the class-II fumarase/aspartase family. Fumarase subfamily.</text>
</comment>
<comment type="catalytic activity">
    <reaction evidence="5">
        <text>(S)-malate = fumarate + H2O</text>
        <dbReference type="Rhea" id="RHEA:12460"/>
        <dbReference type="ChEBI" id="CHEBI:15377"/>
        <dbReference type="ChEBI" id="CHEBI:15589"/>
        <dbReference type="ChEBI" id="CHEBI:29806"/>
        <dbReference type="EC" id="4.2.1.2"/>
    </reaction>
</comment>
<dbReference type="InterPro" id="IPR020557">
    <property type="entry name" value="Fumarate_lyase_CS"/>
</dbReference>
<feature type="domain" description="Fumarate lyase N-terminal" evidence="6">
    <location>
        <begin position="13"/>
        <end position="337"/>
    </location>
</feature>
<feature type="binding site" evidence="5">
    <location>
        <begin position="99"/>
        <end position="101"/>
    </location>
    <ligand>
        <name>substrate</name>
    </ligand>
</feature>
<dbReference type="PROSITE" id="PS00163">
    <property type="entry name" value="FUMARATE_LYASES"/>
    <property type="match status" value="1"/>
</dbReference>
<gene>
    <name evidence="5" type="primary">fumC</name>
    <name evidence="8" type="ORF">SAMN05421721_102272</name>
</gene>
<feature type="active site" description="Proton donor/acceptor" evidence="5">
    <location>
        <position position="183"/>
    </location>
</feature>
<dbReference type="STRING" id="195064.SAMN05421721_102272"/>
<feature type="active site" evidence="5">
    <location>
        <position position="313"/>
    </location>
</feature>
<dbReference type="InterPro" id="IPR008948">
    <property type="entry name" value="L-Aspartase-like"/>
</dbReference>
<dbReference type="HAMAP" id="MF_00743">
    <property type="entry name" value="FumaraseC"/>
    <property type="match status" value="1"/>
</dbReference>
<dbReference type="Gene3D" id="1.10.275.10">
    <property type="entry name" value="Fumarase/aspartase (N-terminal domain)"/>
    <property type="match status" value="1"/>
</dbReference>
<dbReference type="PANTHER" id="PTHR11444:SF22">
    <property type="entry name" value="FUMARATE HYDRATASE CLASS II"/>
    <property type="match status" value="1"/>
</dbReference>
<dbReference type="InterPro" id="IPR005677">
    <property type="entry name" value="Fum_hydII"/>
</dbReference>
<dbReference type="CDD" id="cd01362">
    <property type="entry name" value="Fumarase_classII"/>
    <property type="match status" value="1"/>
</dbReference>
<feature type="binding site" description="in site B" evidence="5">
    <location>
        <begin position="124"/>
        <end position="127"/>
    </location>
    <ligand>
        <name>substrate</name>
    </ligand>
</feature>
<dbReference type="Pfam" id="PF00206">
    <property type="entry name" value="Lyase_1"/>
    <property type="match status" value="1"/>
</dbReference>
<keyword evidence="4 5" id="KW-0456">Lyase</keyword>
<dbReference type="InterPro" id="IPR000362">
    <property type="entry name" value="Fumarate_lyase_fam"/>
</dbReference>
<evidence type="ECO:0000259" key="6">
    <source>
        <dbReference type="Pfam" id="PF00206"/>
    </source>
</evidence>
<dbReference type="NCBIfam" id="NF008909">
    <property type="entry name" value="PRK12273.1"/>
    <property type="match status" value="1"/>
</dbReference>
<feature type="binding site" evidence="5">
    <location>
        <position position="314"/>
    </location>
    <ligand>
        <name>substrate</name>
    </ligand>
</feature>
<dbReference type="InterPro" id="IPR018951">
    <property type="entry name" value="Fumarase_C_C"/>
</dbReference>
<comment type="subcellular location">
    <subcellularLocation>
        <location evidence="5">Cytoplasm</location>
    </subcellularLocation>
</comment>
<dbReference type="InterPro" id="IPR022761">
    <property type="entry name" value="Fumarate_lyase_N"/>
</dbReference>
<dbReference type="UniPathway" id="UPA00223">
    <property type="reaction ID" value="UER01007"/>
</dbReference>
<feature type="binding site" evidence="5">
    <location>
        <begin position="134"/>
        <end position="136"/>
    </location>
    <ligand>
        <name>substrate</name>
    </ligand>
</feature>
<dbReference type="FunFam" id="1.10.40.30:FF:000002">
    <property type="entry name" value="Fumarate hydratase class II"/>
    <property type="match status" value="1"/>
</dbReference>